<feature type="domain" description="Death" evidence="7">
    <location>
        <begin position="128"/>
        <end position="209"/>
    </location>
</feature>
<evidence type="ECO:0000259" key="7">
    <source>
        <dbReference type="Pfam" id="PF00531"/>
    </source>
</evidence>
<evidence type="ECO:0000256" key="4">
    <source>
        <dbReference type="ARBA" id="ARBA00022782"/>
    </source>
</evidence>
<dbReference type="FunFam" id="1.10.533.10:FF:000065">
    <property type="entry name" value="Ectodysplasin-A receptor-associated adapter protein"/>
    <property type="match status" value="1"/>
</dbReference>
<keyword evidence="3" id="KW-0963">Cytoplasm</keyword>
<evidence type="ECO:0000256" key="1">
    <source>
        <dbReference type="ARBA" id="ARBA00004496"/>
    </source>
</evidence>
<dbReference type="GO" id="GO:0005737">
    <property type="term" value="C:cytoplasm"/>
    <property type="evidence" value="ECO:0007669"/>
    <property type="project" value="UniProtKB-SubCell"/>
</dbReference>
<dbReference type="GO" id="GO:0007165">
    <property type="term" value="P:signal transduction"/>
    <property type="evidence" value="ECO:0007669"/>
    <property type="project" value="InterPro"/>
</dbReference>
<name>A0AAY4EZR0_9TELE</name>
<dbReference type="GO" id="GO:0030154">
    <property type="term" value="P:cell differentiation"/>
    <property type="evidence" value="ECO:0007669"/>
    <property type="project" value="UniProtKB-KW"/>
</dbReference>
<dbReference type="SUPFAM" id="SSF47986">
    <property type="entry name" value="DEATH domain"/>
    <property type="match status" value="1"/>
</dbReference>
<dbReference type="Ensembl" id="ENSDCDT00010073727.1">
    <property type="protein sequence ID" value="ENSDCDP00010062923.1"/>
    <property type="gene ID" value="ENSDCDG00010034409.1"/>
</dbReference>
<comment type="function">
    <text evidence="5">Adapter protein that interacts with EDAR DEATH domain and couples the receptor to EDA signaling pathway during morphogenesis of ectodermal organs. Mediates the activation of NF-kappa-B.</text>
</comment>
<evidence type="ECO:0000256" key="2">
    <source>
        <dbReference type="ARBA" id="ARBA00022473"/>
    </source>
</evidence>
<proteinExistence type="predicted"/>
<evidence type="ECO:0000256" key="3">
    <source>
        <dbReference type="ARBA" id="ARBA00022490"/>
    </source>
</evidence>
<keyword evidence="2" id="KW-0217">Developmental protein</keyword>
<reference evidence="8" key="3">
    <citation type="submission" date="2025-09" db="UniProtKB">
        <authorList>
            <consortium name="Ensembl"/>
        </authorList>
    </citation>
    <scope>IDENTIFICATION</scope>
</reference>
<dbReference type="Gene3D" id="1.10.533.10">
    <property type="entry name" value="Death Domain, Fas"/>
    <property type="match status" value="1"/>
</dbReference>
<comment type="subcellular location">
    <subcellularLocation>
        <location evidence="1">Cytoplasm</location>
    </subcellularLocation>
</comment>
<evidence type="ECO:0000256" key="6">
    <source>
        <dbReference type="ARBA" id="ARBA00070869"/>
    </source>
</evidence>
<dbReference type="PANTHER" id="PTHR28469">
    <property type="entry name" value="ECTODYSPLASIN-A RECEPTOR-ASSOCIATED ADAPTER PROTEIN"/>
    <property type="match status" value="1"/>
</dbReference>
<protein>
    <recommendedName>
        <fullName evidence="6">Ectodysplasin-A receptor-associated adapter protein</fullName>
    </recommendedName>
</protein>
<dbReference type="GeneTree" id="ENSGT00940000165200"/>
<sequence length="221" mass="25669">MCHLLVVDMASLRAYSDTFERIISEPVEDTDTSSFAANTSLKSNYPVQVTDTQVTLQFRSMSPRHPQNSQDRIQQPVENDVSEYICPPSIPSDFTKGLQNLDIRYEKCCCPPPPPMISDLMNDRDLLQRLQQKLDPTHCTVKNWKNFASRWGMSYDELTLLEHRTQGSAYHSPTHEFLLRNSQKSVRALAELCRLYQRIDVLQLLQRWMENDWPSRCQQAC</sequence>
<dbReference type="InterPro" id="IPR039200">
    <property type="entry name" value="EDARADD"/>
</dbReference>
<evidence type="ECO:0000313" key="9">
    <source>
        <dbReference type="Proteomes" id="UP000694580"/>
    </source>
</evidence>
<keyword evidence="4" id="KW-0221">Differentiation</keyword>
<dbReference type="RefSeq" id="XP_028845265.1">
    <property type="nucleotide sequence ID" value="XM_028989432.1"/>
</dbReference>
<dbReference type="AlphaFoldDB" id="A0AAY4EZR0"/>
<evidence type="ECO:0000313" key="8">
    <source>
        <dbReference type="Ensembl" id="ENSDCDP00010062923.1"/>
    </source>
</evidence>
<gene>
    <name evidence="8" type="primary">EDARADD</name>
</gene>
<dbReference type="InterPro" id="IPR000488">
    <property type="entry name" value="Death_dom"/>
</dbReference>
<reference evidence="8" key="2">
    <citation type="submission" date="2025-08" db="UniProtKB">
        <authorList>
            <consortium name="Ensembl"/>
        </authorList>
    </citation>
    <scope>IDENTIFICATION</scope>
</reference>
<evidence type="ECO:0000256" key="5">
    <source>
        <dbReference type="ARBA" id="ARBA00058509"/>
    </source>
</evidence>
<dbReference type="Pfam" id="PF00531">
    <property type="entry name" value="Death"/>
    <property type="match status" value="1"/>
</dbReference>
<dbReference type="GeneID" id="114795790"/>
<reference evidence="8 9" key="1">
    <citation type="submission" date="2020-06" db="EMBL/GenBank/DDBJ databases">
        <authorList>
            <consortium name="Wellcome Sanger Institute Data Sharing"/>
        </authorList>
    </citation>
    <scope>NUCLEOTIDE SEQUENCE [LARGE SCALE GENOMIC DNA]</scope>
</reference>
<dbReference type="PANTHER" id="PTHR28469:SF1">
    <property type="entry name" value="ECTODYSPLASIN-A RECEPTOR-ASSOCIATED ADAPTER PROTEIN"/>
    <property type="match status" value="1"/>
</dbReference>
<organism evidence="8 9">
    <name type="scientific">Denticeps clupeoides</name>
    <name type="common">denticle herring</name>
    <dbReference type="NCBI Taxonomy" id="299321"/>
    <lineage>
        <taxon>Eukaryota</taxon>
        <taxon>Metazoa</taxon>
        <taxon>Chordata</taxon>
        <taxon>Craniata</taxon>
        <taxon>Vertebrata</taxon>
        <taxon>Euteleostomi</taxon>
        <taxon>Actinopterygii</taxon>
        <taxon>Neopterygii</taxon>
        <taxon>Teleostei</taxon>
        <taxon>Clupei</taxon>
        <taxon>Clupeiformes</taxon>
        <taxon>Denticipitoidei</taxon>
        <taxon>Denticipitidae</taxon>
        <taxon>Denticeps</taxon>
    </lineage>
</organism>
<accession>A0AAY4EZR0</accession>
<dbReference type="Proteomes" id="UP000694580">
    <property type="component" value="Chromosome 8"/>
</dbReference>
<keyword evidence="9" id="KW-1185">Reference proteome</keyword>
<dbReference type="InterPro" id="IPR011029">
    <property type="entry name" value="DEATH-like_dom_sf"/>
</dbReference>